<dbReference type="InterPro" id="IPR013783">
    <property type="entry name" value="Ig-like_fold"/>
</dbReference>
<proteinExistence type="predicted"/>
<dbReference type="PANTHER" id="PTHR35971:SF5">
    <property type="entry name" value="OBSCURIN LIKE CYTOSKELETAL ADAPTOR 1"/>
    <property type="match status" value="1"/>
</dbReference>
<dbReference type="InterPro" id="IPR007110">
    <property type="entry name" value="Ig-like_dom"/>
</dbReference>
<dbReference type="PANTHER" id="PTHR35971">
    <property type="entry name" value="SI:DKEY-31G6.6"/>
    <property type="match status" value="1"/>
</dbReference>
<dbReference type="Gene3D" id="2.60.40.10">
    <property type="entry name" value="Immunoglobulins"/>
    <property type="match status" value="1"/>
</dbReference>
<dbReference type="PROSITE" id="PS50835">
    <property type="entry name" value="IG_LIKE"/>
    <property type="match status" value="1"/>
</dbReference>
<reference evidence="6" key="1">
    <citation type="submission" date="2025-08" db="UniProtKB">
        <authorList>
            <consortium name="Ensembl"/>
        </authorList>
    </citation>
    <scope>IDENTIFICATION</scope>
</reference>
<dbReference type="SUPFAM" id="SSF48726">
    <property type="entry name" value="Immunoglobulin"/>
    <property type="match status" value="1"/>
</dbReference>
<keyword evidence="2" id="KW-0963">Cytoplasm</keyword>
<evidence type="ECO:0000313" key="7">
    <source>
        <dbReference type="Proteomes" id="UP000694404"/>
    </source>
</evidence>
<protein>
    <recommendedName>
        <fullName evidence="5">Ig-like domain-containing protein</fullName>
    </recommendedName>
</protein>
<comment type="subcellular location">
    <subcellularLocation>
        <location evidence="1">Cytoplasm</location>
    </subcellularLocation>
</comment>
<name>A0A8C0HC99_CHEAB</name>
<accession>A0A8C0HC99</accession>
<dbReference type="GO" id="GO:0005737">
    <property type="term" value="C:cytoplasm"/>
    <property type="evidence" value="ECO:0007669"/>
    <property type="project" value="UniProtKB-SubCell"/>
</dbReference>
<sequence>MSQRRSRVGSMGVGRLRLGRTDPCPAAGRDWISLSPSCPFRSMCPTEPPVRILCPQERSLELRALALQRLELRCELSRADAQVCWFKDGLEVDETENLLLQAEGPQRWLIVLQAQAEDAGEYICETKDESVSFDIRVSGEHGGPGKWGTAQTTGCSVKWEGTVFNSGSRKCCCILDTTHVTCGTPCHTISLRPRGQWDSESSSVLMGSGNILFHELL</sequence>
<dbReference type="InterPro" id="IPR052385">
    <property type="entry name" value="Obscurin/Obscurin-like_Reg"/>
</dbReference>
<dbReference type="GeneTree" id="ENSGT00940000156702"/>
<evidence type="ECO:0000256" key="3">
    <source>
        <dbReference type="ARBA" id="ARBA00022553"/>
    </source>
</evidence>
<keyword evidence="3" id="KW-0597">Phosphoprotein</keyword>
<keyword evidence="4" id="KW-1015">Disulfide bond</keyword>
<evidence type="ECO:0000256" key="1">
    <source>
        <dbReference type="ARBA" id="ARBA00004496"/>
    </source>
</evidence>
<dbReference type="AlphaFoldDB" id="A0A8C0HC99"/>
<dbReference type="Proteomes" id="UP000694404">
    <property type="component" value="Unplaced"/>
</dbReference>
<reference evidence="6" key="2">
    <citation type="submission" date="2025-09" db="UniProtKB">
        <authorList>
            <consortium name="Ensembl"/>
        </authorList>
    </citation>
    <scope>IDENTIFICATION</scope>
</reference>
<dbReference type="Ensembl" id="ENSCABT00000023410.1">
    <property type="protein sequence ID" value="ENSCABP00000021371.1"/>
    <property type="gene ID" value="ENSCABG00000015748.1"/>
</dbReference>
<evidence type="ECO:0000259" key="5">
    <source>
        <dbReference type="PROSITE" id="PS50835"/>
    </source>
</evidence>
<dbReference type="SMART" id="SM00409">
    <property type="entry name" value="IG"/>
    <property type="match status" value="1"/>
</dbReference>
<dbReference type="Pfam" id="PF07679">
    <property type="entry name" value="I-set"/>
    <property type="match status" value="1"/>
</dbReference>
<evidence type="ECO:0000256" key="4">
    <source>
        <dbReference type="ARBA" id="ARBA00023157"/>
    </source>
</evidence>
<dbReference type="InterPro" id="IPR003599">
    <property type="entry name" value="Ig_sub"/>
</dbReference>
<evidence type="ECO:0000313" key="6">
    <source>
        <dbReference type="Ensembl" id="ENSCABP00000021371.1"/>
    </source>
</evidence>
<evidence type="ECO:0000256" key="2">
    <source>
        <dbReference type="ARBA" id="ARBA00022490"/>
    </source>
</evidence>
<feature type="domain" description="Ig-like" evidence="5">
    <location>
        <begin position="48"/>
        <end position="138"/>
    </location>
</feature>
<dbReference type="InterPro" id="IPR013098">
    <property type="entry name" value="Ig_I-set"/>
</dbReference>
<dbReference type="FunFam" id="2.60.40.10:FF:000241">
    <property type="entry name" value="obscurin-like protein 1 isoform X2"/>
    <property type="match status" value="1"/>
</dbReference>
<keyword evidence="7" id="KW-1185">Reference proteome</keyword>
<dbReference type="InterPro" id="IPR036179">
    <property type="entry name" value="Ig-like_dom_sf"/>
</dbReference>
<organism evidence="6 7">
    <name type="scientific">Chelonoidis abingdonii</name>
    <name type="common">Abingdon island giant tortoise</name>
    <name type="synonym">Testudo abingdonii</name>
    <dbReference type="NCBI Taxonomy" id="106734"/>
    <lineage>
        <taxon>Eukaryota</taxon>
        <taxon>Metazoa</taxon>
        <taxon>Chordata</taxon>
        <taxon>Craniata</taxon>
        <taxon>Vertebrata</taxon>
        <taxon>Euteleostomi</taxon>
        <taxon>Archelosauria</taxon>
        <taxon>Testudinata</taxon>
        <taxon>Testudines</taxon>
        <taxon>Cryptodira</taxon>
        <taxon>Durocryptodira</taxon>
        <taxon>Testudinoidea</taxon>
        <taxon>Testudinidae</taxon>
        <taxon>Chelonoidis</taxon>
    </lineage>
</organism>